<dbReference type="InterPro" id="IPR002347">
    <property type="entry name" value="SDR_fam"/>
</dbReference>
<keyword evidence="5" id="KW-1185">Reference proteome</keyword>
<dbReference type="OrthoDB" id="4133661at2"/>
<dbReference type="AlphaFoldDB" id="A0A5B2XF78"/>
<dbReference type="SUPFAM" id="SSF51735">
    <property type="entry name" value="NAD(P)-binding Rossmann-fold domains"/>
    <property type="match status" value="1"/>
</dbReference>
<evidence type="ECO:0000256" key="1">
    <source>
        <dbReference type="ARBA" id="ARBA00023002"/>
    </source>
</evidence>
<evidence type="ECO:0000256" key="3">
    <source>
        <dbReference type="SAM" id="MobiDB-lite"/>
    </source>
</evidence>
<dbReference type="InterPro" id="IPR036291">
    <property type="entry name" value="NAD(P)-bd_dom_sf"/>
</dbReference>
<name>A0A5B2XF78_9PSEU</name>
<dbReference type="PRINTS" id="PR00080">
    <property type="entry name" value="SDRFAMILY"/>
</dbReference>
<sequence length="261" mass="26736">MYQGKIALVTGGASGIGTAVVRRLAGLGVRSVVADVDEAGGAAVAEEFDGLFVRCDVRSPEDNAAAVACAVDRFGGLDIVALNAGVGTGFGVGEDFDAERYRAVMGINLDGVVYGLHAALPALRERGGGDIIATASLAALTPVPLDPIYAANKAAVAGLVRSLGPSLAEHHIRVNALCPGFADTAILTGIKKALQRAGMPILDADVVAEAFTTVLAGTGTGECWVVQPGRPSEPFQFRNVPGPRTDDGKTVGWDDSIKQEV</sequence>
<feature type="region of interest" description="Disordered" evidence="3">
    <location>
        <begin position="234"/>
        <end position="261"/>
    </location>
</feature>
<dbReference type="PANTHER" id="PTHR44229">
    <property type="entry name" value="15-HYDROXYPROSTAGLANDIN DEHYDROGENASE [NAD(+)]"/>
    <property type="match status" value="1"/>
</dbReference>
<organism evidence="4 5">
    <name type="scientific">Solihabitans fulvus</name>
    <dbReference type="NCBI Taxonomy" id="1892852"/>
    <lineage>
        <taxon>Bacteria</taxon>
        <taxon>Bacillati</taxon>
        <taxon>Actinomycetota</taxon>
        <taxon>Actinomycetes</taxon>
        <taxon>Pseudonocardiales</taxon>
        <taxon>Pseudonocardiaceae</taxon>
        <taxon>Solihabitans</taxon>
    </lineage>
</organism>
<evidence type="ECO:0000313" key="5">
    <source>
        <dbReference type="Proteomes" id="UP000323454"/>
    </source>
</evidence>
<gene>
    <name evidence="4" type="ORF">F0L68_15865</name>
</gene>
<keyword evidence="1" id="KW-0560">Oxidoreductase</keyword>
<dbReference type="RefSeq" id="WP_149850340.1">
    <property type="nucleotide sequence ID" value="NZ_VUOB01000026.1"/>
</dbReference>
<dbReference type="GO" id="GO:0016616">
    <property type="term" value="F:oxidoreductase activity, acting on the CH-OH group of donors, NAD or NADP as acceptor"/>
    <property type="evidence" value="ECO:0007669"/>
    <property type="project" value="TreeGrafter"/>
</dbReference>
<accession>A0A5B2XF78</accession>
<protein>
    <submittedName>
        <fullName evidence="4">SDR family NAD(P)-dependent oxidoreductase</fullName>
    </submittedName>
</protein>
<evidence type="ECO:0000313" key="4">
    <source>
        <dbReference type="EMBL" id="KAA2261719.1"/>
    </source>
</evidence>
<dbReference type="Gene3D" id="3.40.50.720">
    <property type="entry name" value="NAD(P)-binding Rossmann-like Domain"/>
    <property type="match status" value="1"/>
</dbReference>
<dbReference type="PRINTS" id="PR00081">
    <property type="entry name" value="GDHRDH"/>
</dbReference>
<dbReference type="GO" id="GO:0005737">
    <property type="term" value="C:cytoplasm"/>
    <property type="evidence" value="ECO:0007669"/>
    <property type="project" value="TreeGrafter"/>
</dbReference>
<dbReference type="Proteomes" id="UP000323454">
    <property type="component" value="Unassembled WGS sequence"/>
</dbReference>
<dbReference type="Pfam" id="PF00106">
    <property type="entry name" value="adh_short"/>
    <property type="match status" value="1"/>
</dbReference>
<comment type="caution">
    <text evidence="4">The sequence shown here is derived from an EMBL/GenBank/DDBJ whole genome shotgun (WGS) entry which is preliminary data.</text>
</comment>
<dbReference type="PANTHER" id="PTHR44229:SF4">
    <property type="entry name" value="15-HYDROXYPROSTAGLANDIN DEHYDROGENASE [NAD(+)]"/>
    <property type="match status" value="1"/>
</dbReference>
<evidence type="ECO:0000256" key="2">
    <source>
        <dbReference type="RuleBase" id="RU000363"/>
    </source>
</evidence>
<dbReference type="EMBL" id="VUOB01000026">
    <property type="protein sequence ID" value="KAA2261719.1"/>
    <property type="molecule type" value="Genomic_DNA"/>
</dbReference>
<comment type="similarity">
    <text evidence="2">Belongs to the short-chain dehydrogenases/reductases (SDR) family.</text>
</comment>
<reference evidence="4 5" key="2">
    <citation type="submission" date="2019-09" db="EMBL/GenBank/DDBJ databases">
        <authorList>
            <person name="Jin C."/>
        </authorList>
    </citation>
    <scope>NUCLEOTIDE SEQUENCE [LARGE SCALE GENOMIC DNA]</scope>
    <source>
        <strain evidence="4 5">AN110305</strain>
    </source>
</reference>
<proteinExistence type="inferred from homology"/>
<reference evidence="4 5" key="1">
    <citation type="submission" date="2019-09" db="EMBL/GenBank/DDBJ databases">
        <title>Goodfellowia gen. nov., a new genus of the Pseudonocardineae related to Actinoalloteichus, containing Goodfellowia coeruleoviolacea gen. nov., comb. nov. gen. nov., comb. nov.</title>
        <authorList>
            <person name="Labeda D."/>
        </authorList>
    </citation>
    <scope>NUCLEOTIDE SEQUENCE [LARGE SCALE GENOMIC DNA]</scope>
    <source>
        <strain evidence="4 5">AN110305</strain>
    </source>
</reference>